<accession>A0ABV9LZP7</accession>
<evidence type="ECO:0000259" key="2">
    <source>
        <dbReference type="Pfam" id="PF10881"/>
    </source>
</evidence>
<comment type="caution">
    <text evidence="3">The sequence shown here is derived from an EMBL/GenBank/DDBJ whole genome shotgun (WGS) entry which is preliminary data.</text>
</comment>
<protein>
    <submittedName>
        <fullName evidence="3">DUF2726 domain-containing protein</fullName>
    </submittedName>
</protein>
<keyword evidence="4" id="KW-1185">Reference proteome</keyword>
<evidence type="ECO:0000256" key="1">
    <source>
        <dbReference type="SAM" id="MobiDB-lite"/>
    </source>
</evidence>
<dbReference type="RefSeq" id="WP_382411070.1">
    <property type="nucleotide sequence ID" value="NZ_JBHSGU010000029.1"/>
</dbReference>
<reference evidence="4" key="1">
    <citation type="journal article" date="2019" name="Int. J. Syst. Evol. Microbiol.">
        <title>The Global Catalogue of Microorganisms (GCM) 10K type strain sequencing project: providing services to taxonomists for standard genome sequencing and annotation.</title>
        <authorList>
            <consortium name="The Broad Institute Genomics Platform"/>
            <consortium name="The Broad Institute Genome Sequencing Center for Infectious Disease"/>
            <person name="Wu L."/>
            <person name="Ma J."/>
        </authorList>
    </citation>
    <scope>NUCLEOTIDE SEQUENCE [LARGE SCALE GENOMIC DNA]</scope>
    <source>
        <strain evidence="4">KACC 12507</strain>
    </source>
</reference>
<dbReference type="EMBL" id="JBHSGU010000029">
    <property type="protein sequence ID" value="MFC4702037.1"/>
    <property type="molecule type" value="Genomic_DNA"/>
</dbReference>
<feature type="domain" description="DUF2726" evidence="2">
    <location>
        <begin position="33"/>
        <end position="157"/>
    </location>
</feature>
<proteinExistence type="predicted"/>
<gene>
    <name evidence="3" type="ORF">ACFO4O_17970</name>
</gene>
<dbReference type="InterPro" id="IPR024402">
    <property type="entry name" value="DUF2726"/>
</dbReference>
<name>A0ABV9LZP7_9ALTE</name>
<dbReference type="Pfam" id="PF10881">
    <property type="entry name" value="DUF2726"/>
    <property type="match status" value="1"/>
</dbReference>
<organism evidence="3 4">
    <name type="scientific">Glaciecola siphonariae</name>
    <dbReference type="NCBI Taxonomy" id="521012"/>
    <lineage>
        <taxon>Bacteria</taxon>
        <taxon>Pseudomonadati</taxon>
        <taxon>Pseudomonadota</taxon>
        <taxon>Gammaproteobacteria</taxon>
        <taxon>Alteromonadales</taxon>
        <taxon>Alteromonadaceae</taxon>
        <taxon>Glaciecola</taxon>
    </lineage>
</organism>
<evidence type="ECO:0000313" key="3">
    <source>
        <dbReference type="EMBL" id="MFC4702037.1"/>
    </source>
</evidence>
<evidence type="ECO:0000313" key="4">
    <source>
        <dbReference type="Proteomes" id="UP001595897"/>
    </source>
</evidence>
<feature type="region of interest" description="Disordered" evidence="1">
    <location>
        <begin position="180"/>
        <end position="201"/>
    </location>
</feature>
<sequence length="201" mass="22090">MEFAIILLAVLICVSVLAVKLNDNKIAFPFAVKKQLFTAAERQFLQLIEQSVGDEFRVMCRVKLIDLLSLRSNTDKKIANSALLRAGGKQVDFVLCDRKDMTPVMAIDLVFGVGKDGHNTQRDFFVSGALDTAAIPHVRIKAKGGYTVTDIRECIEAKLIPLRRRQGKIPFSGVTAANPSIIPTNKRPTRPLSASRRAVAA</sequence>
<dbReference type="Proteomes" id="UP001595897">
    <property type="component" value="Unassembled WGS sequence"/>
</dbReference>